<dbReference type="Gene3D" id="3.40.1000.10">
    <property type="entry name" value="Mog1/PsbP, alpha/beta/alpha sandwich"/>
    <property type="match status" value="1"/>
</dbReference>
<dbReference type="GO" id="GO:0006606">
    <property type="term" value="P:protein import into nucleus"/>
    <property type="evidence" value="ECO:0007669"/>
    <property type="project" value="TreeGrafter"/>
</dbReference>
<proteinExistence type="inferred from homology"/>
<dbReference type="InterPro" id="IPR016123">
    <property type="entry name" value="Mog1/PsbP_a/b/a-sand"/>
</dbReference>
<dbReference type="AlphaFoldDB" id="A0A0H5QJ07"/>
<sequence length="183" mass="20066">MAGQKMRRRDLFGGSLNVSIPERCSDISELRQVPDHQEVFADPDTDQSVIVEIVERMDIADTDSARQHFAELSESNNAIHSSVMETGTKLTSQGYTVYYAVGTQTVAKFKDDISDANLVEVRIFIIRIPLHDADIIISVNSPIKIAPRSSSQHCSPTDPAANSILADAIISSFSIENLSLLFG</sequence>
<dbReference type="EMBL" id="HACM01001551">
    <property type="protein sequence ID" value="CRZ01993.1"/>
    <property type="molecule type" value="Transcribed_RNA"/>
</dbReference>
<comment type="similarity">
    <text evidence="1">Belongs to the MOG1 family.</text>
</comment>
<protein>
    <recommendedName>
        <fullName evidence="5">Ran guanine nucleotide release factor</fullName>
    </recommendedName>
</protein>
<accession>A0A0H5QJ07</accession>
<dbReference type="PANTHER" id="PTHR15837">
    <property type="entry name" value="RAN GUANINE NUCLEOTIDE RELEASE FACTOR"/>
    <property type="match status" value="1"/>
</dbReference>
<evidence type="ECO:0000256" key="2">
    <source>
        <dbReference type="ARBA" id="ARBA00022448"/>
    </source>
</evidence>
<dbReference type="InterPro" id="IPR007681">
    <property type="entry name" value="Mog1"/>
</dbReference>
<name>A0A0H5QJ07_9EUKA</name>
<keyword evidence="2" id="KW-0813">Transport</keyword>
<evidence type="ECO:0000256" key="3">
    <source>
        <dbReference type="ARBA" id="ARBA00022927"/>
    </source>
</evidence>
<dbReference type="GO" id="GO:0031267">
    <property type="term" value="F:small GTPase binding"/>
    <property type="evidence" value="ECO:0007669"/>
    <property type="project" value="TreeGrafter"/>
</dbReference>
<keyword evidence="3" id="KW-0653">Protein transport</keyword>
<dbReference type="PANTHER" id="PTHR15837:SF0">
    <property type="entry name" value="RAN GUANINE NUCLEOTIDE RELEASE FACTOR"/>
    <property type="match status" value="1"/>
</dbReference>
<dbReference type="GO" id="GO:0005085">
    <property type="term" value="F:guanyl-nucleotide exchange factor activity"/>
    <property type="evidence" value="ECO:0007669"/>
    <property type="project" value="TreeGrafter"/>
</dbReference>
<dbReference type="Pfam" id="PF04603">
    <property type="entry name" value="Mog1"/>
    <property type="match status" value="1"/>
</dbReference>
<evidence type="ECO:0008006" key="5">
    <source>
        <dbReference type="Google" id="ProtNLM"/>
    </source>
</evidence>
<organism evidence="4">
    <name type="scientific">Spongospora subterranea</name>
    <dbReference type="NCBI Taxonomy" id="70186"/>
    <lineage>
        <taxon>Eukaryota</taxon>
        <taxon>Sar</taxon>
        <taxon>Rhizaria</taxon>
        <taxon>Endomyxa</taxon>
        <taxon>Phytomyxea</taxon>
        <taxon>Plasmodiophorida</taxon>
        <taxon>Plasmodiophoridae</taxon>
        <taxon>Spongospora</taxon>
    </lineage>
</organism>
<reference evidence="4" key="1">
    <citation type="submission" date="2015-04" db="EMBL/GenBank/DDBJ databases">
        <title>The genome sequence of the plant pathogenic Rhizarian Plasmodiophora brassicae reveals insights in its biotrophic life cycle and the origin of chitin synthesis.</title>
        <authorList>
            <person name="Schwelm A."/>
            <person name="Fogelqvist J."/>
            <person name="Knaust A."/>
            <person name="Julke S."/>
            <person name="Lilja T."/>
            <person name="Dhandapani V."/>
            <person name="Bonilla-Rosso G."/>
            <person name="Karlsson M."/>
            <person name="Shevchenko A."/>
            <person name="Choi S.R."/>
            <person name="Kim H.G."/>
            <person name="Park J.Y."/>
            <person name="Lim Y.P."/>
            <person name="Ludwig-Muller J."/>
            <person name="Dixelius C."/>
        </authorList>
    </citation>
    <scope>NUCLEOTIDE SEQUENCE</scope>
    <source>
        <tissue evidence="4">Potato root galls</tissue>
    </source>
</reference>
<evidence type="ECO:0000313" key="4">
    <source>
        <dbReference type="EMBL" id="CRZ01993.1"/>
    </source>
</evidence>
<evidence type="ECO:0000256" key="1">
    <source>
        <dbReference type="ARBA" id="ARBA00010307"/>
    </source>
</evidence>
<dbReference type="SUPFAM" id="SSF55724">
    <property type="entry name" value="Mog1p/PsbP-like"/>
    <property type="match status" value="1"/>
</dbReference>
<dbReference type="GO" id="GO:0005634">
    <property type="term" value="C:nucleus"/>
    <property type="evidence" value="ECO:0007669"/>
    <property type="project" value="TreeGrafter"/>
</dbReference>